<reference evidence="1 2" key="1">
    <citation type="submission" date="2020-05" db="EMBL/GenBank/DDBJ databases">
        <title>Hymenobacter terrestris sp. nov. and Hymenobacter lapidiphilus sp. nov., isolated from regoliths in Antarctica.</title>
        <authorList>
            <person name="Sedlacek I."/>
            <person name="Pantucek R."/>
            <person name="Zeman M."/>
            <person name="Holochova P."/>
            <person name="Kralova S."/>
            <person name="Stankova E."/>
            <person name="Sedo O."/>
            <person name="Micenkova L."/>
            <person name="Svec P."/>
            <person name="Gupta V."/>
            <person name="Sood U."/>
            <person name="Korpole U.S."/>
            <person name="Lal R."/>
        </authorList>
    </citation>
    <scope>NUCLEOTIDE SEQUENCE [LARGE SCALE GENOMIC DNA]</scope>
    <source>
        <strain evidence="1 2">P5342</strain>
    </source>
</reference>
<accession>A0A7Y7PT31</accession>
<keyword evidence="2" id="KW-1185">Reference proteome</keyword>
<proteinExistence type="predicted"/>
<protein>
    <submittedName>
        <fullName evidence="1">Uncharacterized protein</fullName>
    </submittedName>
</protein>
<name>A0A7Y7PT31_9BACT</name>
<dbReference type="AlphaFoldDB" id="A0A7Y7PT31"/>
<feature type="non-terminal residue" evidence="1">
    <location>
        <position position="99"/>
    </location>
</feature>
<comment type="caution">
    <text evidence="1">The sequence shown here is derived from an EMBL/GenBank/DDBJ whole genome shotgun (WGS) entry which is preliminary data.</text>
</comment>
<organism evidence="1 2">
    <name type="scientific">Hymenobacter lapidiphilus</name>
    <dbReference type="NCBI Taxonomy" id="2608003"/>
    <lineage>
        <taxon>Bacteria</taxon>
        <taxon>Pseudomonadati</taxon>
        <taxon>Bacteroidota</taxon>
        <taxon>Cytophagia</taxon>
        <taxon>Cytophagales</taxon>
        <taxon>Hymenobacteraceae</taxon>
        <taxon>Hymenobacter</taxon>
    </lineage>
</organism>
<evidence type="ECO:0000313" key="2">
    <source>
        <dbReference type="Proteomes" id="UP000565521"/>
    </source>
</evidence>
<evidence type="ECO:0000313" key="1">
    <source>
        <dbReference type="EMBL" id="NVO33521.1"/>
    </source>
</evidence>
<dbReference type="RefSeq" id="WP_218134810.1">
    <property type="nucleotide sequence ID" value="NZ_JABKAU010000092.1"/>
</dbReference>
<dbReference type="Proteomes" id="UP000565521">
    <property type="component" value="Unassembled WGS sequence"/>
</dbReference>
<gene>
    <name evidence="1" type="ORF">HW554_20170</name>
</gene>
<sequence length="99" mass="10473">MPHQPPSSAPTRLPDPDYRRTLRGLPAQLDQMEARLQIVHLNLPAGPVDAPTGPAWAAMPGLNGLEARAIPGAFVLDTRGEAGIGCDEVAVPEAVDLYI</sequence>
<dbReference type="EMBL" id="JABKAU010000092">
    <property type="protein sequence ID" value="NVO33521.1"/>
    <property type="molecule type" value="Genomic_DNA"/>
</dbReference>